<gene>
    <name evidence="4" type="ORF">CLORAM_01191</name>
</gene>
<dbReference type="Proteomes" id="UP000005798">
    <property type="component" value="Unassembled WGS sequence"/>
</dbReference>
<comment type="caution">
    <text evidence="4">The sequence shown here is derived from an EMBL/GenBank/DDBJ whole genome shotgun (WGS) entry which is preliminary data.</text>
</comment>
<dbReference type="InterPro" id="IPR005754">
    <property type="entry name" value="Sortase"/>
</dbReference>
<dbReference type="InterPro" id="IPR023365">
    <property type="entry name" value="Sortase_dom-sf"/>
</dbReference>
<keyword evidence="1" id="KW-0378">Hydrolase</keyword>
<organism evidence="4 5">
    <name type="scientific">Thomasclavelia ramosa DSM 1402</name>
    <dbReference type="NCBI Taxonomy" id="445974"/>
    <lineage>
        <taxon>Bacteria</taxon>
        <taxon>Bacillati</taxon>
        <taxon>Bacillota</taxon>
        <taxon>Erysipelotrichia</taxon>
        <taxon>Erysipelotrichales</taxon>
        <taxon>Coprobacillaceae</taxon>
        <taxon>Thomasclavelia</taxon>
    </lineage>
</organism>
<name>B0N422_9FIRM</name>
<accession>B0N422</accession>
<dbReference type="NCBIfam" id="TIGR01076">
    <property type="entry name" value="sortase_fam"/>
    <property type="match status" value="1"/>
</dbReference>
<keyword evidence="3" id="KW-0812">Transmembrane</keyword>
<reference evidence="4" key="2">
    <citation type="submission" date="2014-06" db="EMBL/GenBank/DDBJ databases">
        <title>Draft genome sequence of Clostridium ramosum(DSM 1402).</title>
        <authorList>
            <person name="Sudarsanam P."/>
            <person name="Ley R."/>
            <person name="Guruge J."/>
            <person name="Turnbaugh P.J."/>
            <person name="Mahowald M."/>
            <person name="Liep D."/>
            <person name="Gordon J."/>
        </authorList>
    </citation>
    <scope>NUCLEOTIDE SEQUENCE</scope>
    <source>
        <strain evidence="4">DSM 1402</strain>
    </source>
</reference>
<dbReference type="EMBL" id="ABFX02000004">
    <property type="protein sequence ID" value="EDS19194.1"/>
    <property type="molecule type" value="Genomic_DNA"/>
</dbReference>
<keyword evidence="3" id="KW-1133">Transmembrane helix</keyword>
<feature type="active site" description="Proton donor/acceptor" evidence="2">
    <location>
        <position position="134"/>
    </location>
</feature>
<reference evidence="4" key="1">
    <citation type="submission" date="2007-11" db="EMBL/GenBank/DDBJ databases">
        <authorList>
            <person name="Fulton L."/>
            <person name="Clifton S."/>
            <person name="Fulton B."/>
            <person name="Xu J."/>
            <person name="Minx P."/>
            <person name="Pepin K.H."/>
            <person name="Johnson M."/>
            <person name="Thiruvilangam P."/>
            <person name="Bhonagiri V."/>
            <person name="Nash W.E."/>
            <person name="Mardis E.R."/>
            <person name="Wilson R.K."/>
        </authorList>
    </citation>
    <scope>NUCLEOTIDE SEQUENCE [LARGE SCALE GENOMIC DNA]</scope>
    <source>
        <strain evidence="4">DSM 1402</strain>
    </source>
</reference>
<feature type="active site" description="Acyl-thioester intermediate" evidence="2">
    <location>
        <position position="193"/>
    </location>
</feature>
<dbReference type="eggNOG" id="COG3764">
    <property type="taxonomic scope" value="Bacteria"/>
</dbReference>
<evidence type="ECO:0000256" key="3">
    <source>
        <dbReference type="SAM" id="Phobius"/>
    </source>
</evidence>
<dbReference type="SUPFAM" id="SSF63817">
    <property type="entry name" value="Sortase"/>
    <property type="match status" value="1"/>
</dbReference>
<dbReference type="InterPro" id="IPR041999">
    <property type="entry name" value="Sortase_D_1"/>
</dbReference>
<evidence type="ECO:0000256" key="2">
    <source>
        <dbReference type="PIRSR" id="PIRSR605754-1"/>
    </source>
</evidence>
<sequence>MRLKHKQKKIMALVLVPLSFTIICYLVLFLIISPIIEPVMSIYSLVASEHAPNLNDNSNKDLYKNKLVSSATIKASEVVMPSYGDLFGKITIDSVNKTINLYYGDGNDQLRKGAGLFNGSFLPGFNRTSLIAGHSLPYFECLGDVNVGDIIKISTHYGDFEYKITDTKIGKATDESNYDLAQSEKEQLILYTCYPFELIGYKADRLFVYADKISGPTILEGQ</sequence>
<evidence type="ECO:0000313" key="5">
    <source>
        <dbReference type="Proteomes" id="UP000005798"/>
    </source>
</evidence>
<dbReference type="GO" id="GO:0016787">
    <property type="term" value="F:hydrolase activity"/>
    <property type="evidence" value="ECO:0007669"/>
    <property type="project" value="UniProtKB-KW"/>
</dbReference>
<dbReference type="AlphaFoldDB" id="B0N422"/>
<dbReference type="Gene3D" id="2.40.260.10">
    <property type="entry name" value="Sortase"/>
    <property type="match status" value="1"/>
</dbReference>
<feature type="transmembrane region" description="Helical" evidence="3">
    <location>
        <begin position="12"/>
        <end position="36"/>
    </location>
</feature>
<protein>
    <submittedName>
        <fullName evidence="4">Sortase family protein</fullName>
    </submittedName>
</protein>
<dbReference type="Pfam" id="PF04203">
    <property type="entry name" value="Sortase"/>
    <property type="match status" value="1"/>
</dbReference>
<proteinExistence type="predicted"/>
<evidence type="ECO:0000256" key="1">
    <source>
        <dbReference type="ARBA" id="ARBA00022801"/>
    </source>
</evidence>
<dbReference type="CDD" id="cd05828">
    <property type="entry name" value="Sortase_D_1"/>
    <property type="match status" value="1"/>
</dbReference>
<keyword evidence="3" id="KW-0472">Membrane</keyword>
<keyword evidence="5" id="KW-1185">Reference proteome</keyword>
<dbReference type="HOGENOM" id="CLU_045680_8_0_9"/>
<evidence type="ECO:0000313" key="4">
    <source>
        <dbReference type="EMBL" id="EDS19194.1"/>
    </source>
</evidence>